<protein>
    <submittedName>
        <fullName evidence="1">Biliverdin reductase B</fullName>
    </submittedName>
</protein>
<dbReference type="PANTHER" id="PTHR43355:SF2">
    <property type="entry name" value="FLAVIN REDUCTASE (NADPH)"/>
    <property type="match status" value="1"/>
</dbReference>
<dbReference type="InterPro" id="IPR036291">
    <property type="entry name" value="NAD(P)-bd_dom_sf"/>
</dbReference>
<evidence type="ECO:0000313" key="2">
    <source>
        <dbReference type="Proteomes" id="UP000694410"/>
    </source>
</evidence>
<accession>A0A8C0Z8I8</accession>
<gene>
    <name evidence="1" type="primary">BLVRB</name>
</gene>
<organism evidence="1 2">
    <name type="scientific">Cyanistes caeruleus</name>
    <name type="common">Eurasian blue tit</name>
    <name type="synonym">Parus caeruleus</name>
    <dbReference type="NCBI Taxonomy" id="156563"/>
    <lineage>
        <taxon>Eukaryota</taxon>
        <taxon>Metazoa</taxon>
        <taxon>Chordata</taxon>
        <taxon>Craniata</taxon>
        <taxon>Vertebrata</taxon>
        <taxon>Euteleostomi</taxon>
        <taxon>Archelosauria</taxon>
        <taxon>Archosauria</taxon>
        <taxon>Dinosauria</taxon>
        <taxon>Saurischia</taxon>
        <taxon>Theropoda</taxon>
        <taxon>Coelurosauria</taxon>
        <taxon>Aves</taxon>
        <taxon>Neognathae</taxon>
        <taxon>Neoaves</taxon>
        <taxon>Telluraves</taxon>
        <taxon>Australaves</taxon>
        <taxon>Passeriformes</taxon>
        <taxon>Paridae</taxon>
        <taxon>Cyanistes</taxon>
    </lineage>
</organism>
<evidence type="ECO:0000313" key="1">
    <source>
        <dbReference type="Ensembl" id="ENSCCEP00000002250.1"/>
    </source>
</evidence>
<reference evidence="1" key="1">
    <citation type="submission" date="2025-08" db="UniProtKB">
        <authorList>
            <consortium name="Ensembl"/>
        </authorList>
    </citation>
    <scope>IDENTIFICATION</scope>
</reference>
<dbReference type="Gene3D" id="3.40.50.720">
    <property type="entry name" value="NAD(P)-binding Rossmann-like Domain"/>
    <property type="match status" value="1"/>
</dbReference>
<dbReference type="AlphaFoldDB" id="A0A8C0Z8I8"/>
<proteinExistence type="predicted"/>
<dbReference type="GO" id="GO:0042602">
    <property type="term" value="F:riboflavin reductase (NADPH) activity"/>
    <property type="evidence" value="ECO:0007669"/>
    <property type="project" value="TreeGrafter"/>
</dbReference>
<dbReference type="InterPro" id="IPR051606">
    <property type="entry name" value="Polyketide_Oxido-like"/>
</dbReference>
<dbReference type="Ensembl" id="ENSCCET00000003747.1">
    <property type="protein sequence ID" value="ENSCCEP00000002250.1"/>
    <property type="gene ID" value="ENSCCEG00000002540.1"/>
</dbReference>
<keyword evidence="2" id="KW-1185">Reference proteome</keyword>
<dbReference type="PANTHER" id="PTHR43355">
    <property type="entry name" value="FLAVIN REDUCTASE (NADPH)"/>
    <property type="match status" value="1"/>
</dbReference>
<dbReference type="GO" id="GO:0004074">
    <property type="term" value="F:biliverdin reductase [NAD(P)H] activity"/>
    <property type="evidence" value="ECO:0007669"/>
    <property type="project" value="TreeGrafter"/>
</dbReference>
<dbReference type="Proteomes" id="UP000694410">
    <property type="component" value="Unplaced"/>
</dbReference>
<reference evidence="1" key="2">
    <citation type="submission" date="2025-09" db="UniProtKB">
        <authorList>
            <consortium name="Ensembl"/>
        </authorList>
    </citation>
    <scope>IDENTIFICATION</scope>
</reference>
<sequence length="129" mass="14676">PKIPHKSLINSLKIPYKFPKNPPKIPYKFPKNPLNSPCPRVPERLRALTEDHSRMERILRQSGLRCVYVMPPHIQPLTGDYEVSVGVAGGPGSSRQISALDLGHFMLRCLRSDEFDGKSVYVSRHYPKE</sequence>
<name>A0A8C0Z8I8_CYACU</name>
<dbReference type="SUPFAM" id="SSF51735">
    <property type="entry name" value="NAD(P)-binding Rossmann-fold domains"/>
    <property type="match status" value="1"/>
</dbReference>